<keyword evidence="4" id="KW-1185">Reference proteome</keyword>
<dbReference type="RefSeq" id="WP_315877848.1">
    <property type="nucleotide sequence ID" value="NZ_JAWCTQ010000011.1"/>
</dbReference>
<feature type="transmembrane region" description="Helical" evidence="2">
    <location>
        <begin position="352"/>
        <end position="372"/>
    </location>
</feature>
<feature type="transmembrane region" description="Helical" evidence="2">
    <location>
        <begin position="282"/>
        <end position="302"/>
    </location>
</feature>
<name>A0ABU3QJ76_9ACTN</name>
<evidence type="ECO:0000256" key="1">
    <source>
        <dbReference type="SAM" id="MobiDB-lite"/>
    </source>
</evidence>
<sequence length="524" mass="56083">MLTLVEVRGPERDHDEAQEWFGQRGWPVLGRWPCGEGPTAGVLRARSDSVVFLVEVRFFGARNKRTGQAAAWRVDGLARTARLQMYVRRTELVDPDREHLPHWRVVTTGHRPAPPPAPRPRAAAVRFRLLAHRTRLMEALGRHDTGEFASGTPSEARRLARTALEPGAPPPTGVDARPTDRRGRGGRPLDREEQVERGVLRLAPWLGLLSFATVVARAARGGAVAFWVLVAAASLLAALRAADRVSPHRKAEGRAACLVAAAVLVTLLHTDYLSGTSVALTPLQALVTCVTLFTVAGCYLLVRQWTWGDWLTWGAPLAGSLVVSGVVASGSVLHAFYADALDLNPQDLDVPGLWQAASAVKLLSFLALVLLAPAAWGTLKHLHRIRPRDGSNVALYALLLVAIVVSVGGLAAQSAASAAEATKAAARDRRTPPPYFGVKPKWTCVRPVVPADRLPSDGGALASPAARPYLLISVAGGNAVLWDADATPDPGAFKLPANRLQLLPAPSPNTDCRTTAAKPRTAPR</sequence>
<reference evidence="3 4" key="1">
    <citation type="submission" date="2023-09" db="EMBL/GenBank/DDBJ databases">
        <title>Streptomyces sp. nov.: A antagonism against Alternaria gaisen Producing Streptochlin, Isolated from Tamarix root soil.</title>
        <authorList>
            <person name="Chen Y."/>
        </authorList>
    </citation>
    <scope>NUCLEOTIDE SEQUENCE [LARGE SCALE GENOMIC DNA]</scope>
    <source>
        <strain evidence="3 4">TRM76323</strain>
    </source>
</reference>
<accession>A0ABU3QJ76</accession>
<feature type="region of interest" description="Disordered" evidence="1">
    <location>
        <begin position="504"/>
        <end position="524"/>
    </location>
</feature>
<keyword evidence="2" id="KW-1133">Transmembrane helix</keyword>
<keyword evidence="2" id="KW-0472">Membrane</keyword>
<organism evidence="3 4">
    <name type="scientific">Streptomyces tamarix</name>
    <dbReference type="NCBI Taxonomy" id="3078565"/>
    <lineage>
        <taxon>Bacteria</taxon>
        <taxon>Bacillati</taxon>
        <taxon>Actinomycetota</taxon>
        <taxon>Actinomycetes</taxon>
        <taxon>Kitasatosporales</taxon>
        <taxon>Streptomycetaceae</taxon>
        <taxon>Streptomyces</taxon>
    </lineage>
</organism>
<dbReference type="EMBL" id="JAWCTQ010000011">
    <property type="protein sequence ID" value="MDT9682771.1"/>
    <property type="molecule type" value="Genomic_DNA"/>
</dbReference>
<feature type="transmembrane region" description="Helical" evidence="2">
    <location>
        <begin position="393"/>
        <end position="412"/>
    </location>
</feature>
<gene>
    <name evidence="3" type="ORF">RND61_11920</name>
</gene>
<dbReference type="Proteomes" id="UP001250181">
    <property type="component" value="Unassembled WGS sequence"/>
</dbReference>
<feature type="compositionally biased region" description="Basic and acidic residues" evidence="1">
    <location>
        <begin position="177"/>
        <end position="192"/>
    </location>
</feature>
<proteinExistence type="predicted"/>
<feature type="transmembrane region" description="Helical" evidence="2">
    <location>
        <begin position="224"/>
        <end position="241"/>
    </location>
</feature>
<evidence type="ECO:0000313" key="4">
    <source>
        <dbReference type="Proteomes" id="UP001250181"/>
    </source>
</evidence>
<protein>
    <submittedName>
        <fullName evidence="3">NnrS multi-domain protein</fullName>
    </submittedName>
</protein>
<feature type="transmembrane region" description="Helical" evidence="2">
    <location>
        <begin position="314"/>
        <end position="337"/>
    </location>
</feature>
<feature type="region of interest" description="Disordered" evidence="1">
    <location>
        <begin position="144"/>
        <end position="192"/>
    </location>
</feature>
<keyword evidence="2" id="KW-0812">Transmembrane</keyword>
<evidence type="ECO:0000313" key="3">
    <source>
        <dbReference type="EMBL" id="MDT9682771.1"/>
    </source>
</evidence>
<evidence type="ECO:0000256" key="2">
    <source>
        <dbReference type="SAM" id="Phobius"/>
    </source>
</evidence>
<comment type="caution">
    <text evidence="3">The sequence shown here is derived from an EMBL/GenBank/DDBJ whole genome shotgun (WGS) entry which is preliminary data.</text>
</comment>
<feature type="transmembrane region" description="Helical" evidence="2">
    <location>
        <begin position="253"/>
        <end position="270"/>
    </location>
</feature>